<dbReference type="AlphaFoldDB" id="C8PHV9"/>
<dbReference type="STRING" id="824.CGRAC_1798"/>
<gene>
    <name evidence="2" type="ORF">CAMGR0001_0555</name>
</gene>
<proteinExistence type="predicted"/>
<dbReference type="EMBL" id="ACYG01000024">
    <property type="protein sequence ID" value="EEV17723.1"/>
    <property type="molecule type" value="Genomic_DNA"/>
</dbReference>
<dbReference type="Proteomes" id="UP000005709">
    <property type="component" value="Unassembled WGS sequence"/>
</dbReference>
<evidence type="ECO:0000313" key="2">
    <source>
        <dbReference type="EMBL" id="EEV17723.1"/>
    </source>
</evidence>
<evidence type="ECO:0008006" key="4">
    <source>
        <dbReference type="Google" id="ProtNLM"/>
    </source>
</evidence>
<keyword evidence="1" id="KW-0812">Transmembrane</keyword>
<sequence>MMKMRKGAAVGGGVSGIIFLAIIIFVIVKIIYPKLSGAKDEVLVKAYAVELEGVFKDIQRDYLNQGNFRELKSMTGSRQFSDSDLARSLAVNQSFTYGVGPKLKNDMIFCATITLRQDSDGYFFTTENINRNRERCEAFHKDTTYMKLNGFRIGK</sequence>
<evidence type="ECO:0000313" key="3">
    <source>
        <dbReference type="Proteomes" id="UP000005709"/>
    </source>
</evidence>
<evidence type="ECO:0000256" key="1">
    <source>
        <dbReference type="SAM" id="Phobius"/>
    </source>
</evidence>
<keyword evidence="1" id="KW-1133">Transmembrane helix</keyword>
<dbReference type="RefSeq" id="WP_005871318.1">
    <property type="nucleotide sequence ID" value="NZ_ACYG01000024.1"/>
</dbReference>
<keyword evidence="1" id="KW-0472">Membrane</keyword>
<accession>C8PHV9</accession>
<dbReference type="eggNOG" id="ENOG5030HHV">
    <property type="taxonomic scope" value="Bacteria"/>
</dbReference>
<protein>
    <recommendedName>
        <fullName evidence="4">Prepilin-type cleavage/methylation N-terminal domain protein</fullName>
    </recommendedName>
</protein>
<keyword evidence="3" id="KW-1185">Reference proteome</keyword>
<name>C8PHV9_9BACT</name>
<feature type="transmembrane region" description="Helical" evidence="1">
    <location>
        <begin position="7"/>
        <end position="32"/>
    </location>
</feature>
<reference evidence="2 3" key="1">
    <citation type="submission" date="2009-07" db="EMBL/GenBank/DDBJ databases">
        <authorList>
            <person name="Madupu R."/>
            <person name="Sebastian Y."/>
            <person name="Durkin A.S."/>
            <person name="Torralba M."/>
            <person name="Methe B."/>
            <person name="Sutton G.G."/>
            <person name="Strausberg R.L."/>
            <person name="Nelson K.E."/>
        </authorList>
    </citation>
    <scope>NUCLEOTIDE SEQUENCE [LARGE SCALE GENOMIC DNA]</scope>
    <source>
        <strain evidence="2 3">RM3268</strain>
    </source>
</reference>
<comment type="caution">
    <text evidence="2">The sequence shown here is derived from an EMBL/GenBank/DDBJ whole genome shotgun (WGS) entry which is preliminary data.</text>
</comment>
<organism evidence="2 3">
    <name type="scientific">Campylobacter gracilis RM3268</name>
    <dbReference type="NCBI Taxonomy" id="553220"/>
    <lineage>
        <taxon>Bacteria</taxon>
        <taxon>Pseudomonadati</taxon>
        <taxon>Campylobacterota</taxon>
        <taxon>Epsilonproteobacteria</taxon>
        <taxon>Campylobacterales</taxon>
        <taxon>Campylobacteraceae</taxon>
        <taxon>Campylobacter</taxon>
    </lineage>
</organism>